<evidence type="ECO:0000313" key="2">
    <source>
        <dbReference type="Proteomes" id="UP000626092"/>
    </source>
</evidence>
<protein>
    <submittedName>
        <fullName evidence="1">Uncharacterized protein</fullName>
    </submittedName>
</protein>
<dbReference type="AlphaFoldDB" id="A0A834GDC1"/>
<proteinExistence type="predicted"/>
<accession>A0A834GDC1</accession>
<comment type="caution">
    <text evidence="1">The sequence shown here is derived from an EMBL/GenBank/DDBJ whole genome shotgun (WGS) entry which is preliminary data.</text>
</comment>
<name>A0A834GDC1_RHOSS</name>
<keyword evidence="2" id="KW-1185">Reference proteome</keyword>
<sequence length="178" mass="20571">MLVEVIPARMKEADAKENIHYEKVMNNKVLPEIKAAEAQYEKLKNLRTVTMTLDLDYNWLRSAKVERDSREREDSKLTNSMLRLAEHVAAEIALNTLANRSPSKALPSKVFSLTEFLAVWTVDNSLYRSNWIACKIDVLFGVHGCGRWNSKKDTLLKLALRWCSILERSMMRFENPRA</sequence>
<dbReference type="EMBL" id="WJXA01000010">
    <property type="protein sequence ID" value="KAF7129231.1"/>
    <property type="molecule type" value="Genomic_DNA"/>
</dbReference>
<evidence type="ECO:0000313" key="1">
    <source>
        <dbReference type="EMBL" id="KAF7129231.1"/>
    </source>
</evidence>
<dbReference type="OrthoDB" id="1807930at2759"/>
<dbReference type="Proteomes" id="UP000626092">
    <property type="component" value="Unassembled WGS sequence"/>
</dbReference>
<organism evidence="1 2">
    <name type="scientific">Rhododendron simsii</name>
    <name type="common">Sims's rhododendron</name>
    <dbReference type="NCBI Taxonomy" id="118357"/>
    <lineage>
        <taxon>Eukaryota</taxon>
        <taxon>Viridiplantae</taxon>
        <taxon>Streptophyta</taxon>
        <taxon>Embryophyta</taxon>
        <taxon>Tracheophyta</taxon>
        <taxon>Spermatophyta</taxon>
        <taxon>Magnoliopsida</taxon>
        <taxon>eudicotyledons</taxon>
        <taxon>Gunneridae</taxon>
        <taxon>Pentapetalae</taxon>
        <taxon>asterids</taxon>
        <taxon>Ericales</taxon>
        <taxon>Ericaceae</taxon>
        <taxon>Ericoideae</taxon>
        <taxon>Rhodoreae</taxon>
        <taxon>Rhododendron</taxon>
    </lineage>
</organism>
<gene>
    <name evidence="1" type="ORF">RHSIM_Rhsim10G0136000</name>
</gene>
<reference evidence="1" key="1">
    <citation type="submission" date="2019-11" db="EMBL/GenBank/DDBJ databases">
        <authorList>
            <person name="Liu Y."/>
            <person name="Hou J."/>
            <person name="Li T.-Q."/>
            <person name="Guan C.-H."/>
            <person name="Wu X."/>
            <person name="Wu H.-Z."/>
            <person name="Ling F."/>
            <person name="Zhang R."/>
            <person name="Shi X.-G."/>
            <person name="Ren J.-P."/>
            <person name="Chen E.-F."/>
            <person name="Sun J.-M."/>
        </authorList>
    </citation>
    <scope>NUCLEOTIDE SEQUENCE</scope>
    <source>
        <strain evidence="1">Adult_tree_wgs_1</strain>
        <tissue evidence="1">Leaves</tissue>
    </source>
</reference>